<gene>
    <name evidence="2" type="ORF">HHI36_017394</name>
</gene>
<dbReference type="EMBL" id="JABFTP020000124">
    <property type="protein sequence ID" value="KAL3279888.1"/>
    <property type="molecule type" value="Genomic_DNA"/>
</dbReference>
<comment type="caution">
    <text evidence="2">The sequence shown here is derived from an EMBL/GenBank/DDBJ whole genome shotgun (WGS) entry which is preliminary data.</text>
</comment>
<proteinExistence type="predicted"/>
<reference evidence="2 3" key="1">
    <citation type="journal article" date="2021" name="BMC Biol.">
        <title>Horizontally acquired antibacterial genes associated with adaptive radiation of ladybird beetles.</title>
        <authorList>
            <person name="Li H.S."/>
            <person name="Tang X.F."/>
            <person name="Huang Y.H."/>
            <person name="Xu Z.Y."/>
            <person name="Chen M.L."/>
            <person name="Du X.Y."/>
            <person name="Qiu B.Y."/>
            <person name="Chen P.T."/>
            <person name="Zhang W."/>
            <person name="Slipinski A."/>
            <person name="Escalona H.E."/>
            <person name="Waterhouse R.M."/>
            <person name="Zwick A."/>
            <person name="Pang H."/>
        </authorList>
    </citation>
    <scope>NUCLEOTIDE SEQUENCE [LARGE SCALE GENOMIC DNA]</scope>
    <source>
        <strain evidence="2">SYSU2018</strain>
    </source>
</reference>
<feature type="region of interest" description="Disordered" evidence="1">
    <location>
        <begin position="62"/>
        <end position="90"/>
    </location>
</feature>
<sequence>MLEKSNEYQLAFENIITDDDKILETTFVILEKFICQMYVVQNSSNVNDVRFHLFSNDTLLEENDNLQDDDMNTSNSESDDDDDYEDASFL</sequence>
<evidence type="ECO:0000313" key="2">
    <source>
        <dbReference type="EMBL" id="KAL3279888.1"/>
    </source>
</evidence>
<evidence type="ECO:0000313" key="3">
    <source>
        <dbReference type="Proteomes" id="UP001516400"/>
    </source>
</evidence>
<dbReference type="AlphaFoldDB" id="A0ABD2NMD0"/>
<protein>
    <submittedName>
        <fullName evidence="2">Uncharacterized protein</fullName>
    </submittedName>
</protein>
<keyword evidence="3" id="KW-1185">Reference proteome</keyword>
<evidence type="ECO:0000256" key="1">
    <source>
        <dbReference type="SAM" id="MobiDB-lite"/>
    </source>
</evidence>
<dbReference type="Proteomes" id="UP001516400">
    <property type="component" value="Unassembled WGS sequence"/>
</dbReference>
<organism evidence="2 3">
    <name type="scientific">Cryptolaemus montrouzieri</name>
    <dbReference type="NCBI Taxonomy" id="559131"/>
    <lineage>
        <taxon>Eukaryota</taxon>
        <taxon>Metazoa</taxon>
        <taxon>Ecdysozoa</taxon>
        <taxon>Arthropoda</taxon>
        <taxon>Hexapoda</taxon>
        <taxon>Insecta</taxon>
        <taxon>Pterygota</taxon>
        <taxon>Neoptera</taxon>
        <taxon>Endopterygota</taxon>
        <taxon>Coleoptera</taxon>
        <taxon>Polyphaga</taxon>
        <taxon>Cucujiformia</taxon>
        <taxon>Coccinelloidea</taxon>
        <taxon>Coccinellidae</taxon>
        <taxon>Scymninae</taxon>
        <taxon>Scymnini</taxon>
        <taxon>Cryptolaemus</taxon>
    </lineage>
</organism>
<accession>A0ABD2NMD0</accession>
<name>A0ABD2NMD0_9CUCU</name>